<evidence type="ECO:0000313" key="1">
    <source>
        <dbReference type="EMBL" id="KAJ8010526.1"/>
    </source>
</evidence>
<keyword evidence="2" id="KW-1185">Reference proteome</keyword>
<protein>
    <submittedName>
        <fullName evidence="1">Uncharacterized protein</fullName>
    </submittedName>
</protein>
<evidence type="ECO:0000313" key="2">
    <source>
        <dbReference type="Proteomes" id="UP001157502"/>
    </source>
</evidence>
<organism evidence="1 2">
    <name type="scientific">Dallia pectoralis</name>
    <name type="common">Alaska blackfish</name>
    <dbReference type="NCBI Taxonomy" id="75939"/>
    <lineage>
        <taxon>Eukaryota</taxon>
        <taxon>Metazoa</taxon>
        <taxon>Chordata</taxon>
        <taxon>Craniata</taxon>
        <taxon>Vertebrata</taxon>
        <taxon>Euteleostomi</taxon>
        <taxon>Actinopterygii</taxon>
        <taxon>Neopterygii</taxon>
        <taxon>Teleostei</taxon>
        <taxon>Protacanthopterygii</taxon>
        <taxon>Esociformes</taxon>
        <taxon>Umbridae</taxon>
        <taxon>Dallia</taxon>
    </lineage>
</organism>
<proteinExistence type="predicted"/>
<name>A0ACC2H3H6_DALPE</name>
<dbReference type="EMBL" id="CM055733">
    <property type="protein sequence ID" value="KAJ8010526.1"/>
    <property type="molecule type" value="Genomic_DNA"/>
</dbReference>
<reference evidence="1" key="1">
    <citation type="submission" date="2021-05" db="EMBL/GenBank/DDBJ databases">
        <authorList>
            <person name="Pan Q."/>
            <person name="Jouanno E."/>
            <person name="Zahm M."/>
            <person name="Klopp C."/>
            <person name="Cabau C."/>
            <person name="Louis A."/>
            <person name="Berthelot C."/>
            <person name="Parey E."/>
            <person name="Roest Crollius H."/>
            <person name="Montfort J."/>
            <person name="Robinson-Rechavi M."/>
            <person name="Bouchez O."/>
            <person name="Lampietro C."/>
            <person name="Lopez Roques C."/>
            <person name="Donnadieu C."/>
            <person name="Postlethwait J."/>
            <person name="Bobe J."/>
            <person name="Dillon D."/>
            <person name="Chandos A."/>
            <person name="von Hippel F."/>
            <person name="Guiguen Y."/>
        </authorList>
    </citation>
    <scope>NUCLEOTIDE SEQUENCE</scope>
    <source>
        <strain evidence="1">YG-Jan2019</strain>
    </source>
</reference>
<accession>A0ACC2H3H6</accession>
<comment type="caution">
    <text evidence="1">The sequence shown here is derived from an EMBL/GenBank/DDBJ whole genome shotgun (WGS) entry which is preliminary data.</text>
</comment>
<gene>
    <name evidence="1" type="ORF">DPEC_G00076000</name>
</gene>
<dbReference type="Proteomes" id="UP001157502">
    <property type="component" value="Chromosome 6"/>
</dbReference>
<sequence>MLETLSERGGDTDPPVEDDVDEESETAVDVRFLGARPGSTPCDAGGGSEIPGPWDQVALGLEAGGCHTNGDNEAHKRLSSS</sequence>